<organism evidence="3 4">
    <name type="scientific">Pseudoduganella ginsengisoli</name>
    <dbReference type="NCBI Taxonomy" id="1462440"/>
    <lineage>
        <taxon>Bacteria</taxon>
        <taxon>Pseudomonadati</taxon>
        <taxon>Pseudomonadota</taxon>
        <taxon>Betaproteobacteria</taxon>
        <taxon>Burkholderiales</taxon>
        <taxon>Oxalobacteraceae</taxon>
        <taxon>Telluria group</taxon>
        <taxon>Pseudoduganella</taxon>
    </lineage>
</organism>
<dbReference type="Pfam" id="PF20245">
    <property type="entry name" value="DUF6600"/>
    <property type="match status" value="1"/>
</dbReference>
<evidence type="ECO:0000256" key="2">
    <source>
        <dbReference type="SAM" id="SignalP"/>
    </source>
</evidence>
<dbReference type="RefSeq" id="WP_155439345.1">
    <property type="nucleotide sequence ID" value="NZ_WNLA01000007.1"/>
</dbReference>
<dbReference type="PANTHER" id="PTHR34491:SF74">
    <property type="entry name" value="DUF4456 DOMAIN-CONTAINING PROTEIN"/>
    <property type="match status" value="1"/>
</dbReference>
<gene>
    <name evidence="3" type="ORF">GM668_12740</name>
</gene>
<dbReference type="InterPro" id="IPR046535">
    <property type="entry name" value="DUF6600"/>
</dbReference>
<dbReference type="AlphaFoldDB" id="A0A6L6Q1M5"/>
<comment type="caution">
    <text evidence="3">The sequence shown here is derived from an EMBL/GenBank/DDBJ whole genome shotgun (WGS) entry which is preliminary data.</text>
</comment>
<feature type="compositionally biased region" description="Low complexity" evidence="1">
    <location>
        <begin position="700"/>
        <end position="717"/>
    </location>
</feature>
<keyword evidence="2" id="KW-0732">Signal</keyword>
<evidence type="ECO:0000256" key="1">
    <source>
        <dbReference type="SAM" id="MobiDB-lite"/>
    </source>
</evidence>
<feature type="region of interest" description="Disordered" evidence="1">
    <location>
        <begin position="421"/>
        <end position="746"/>
    </location>
</feature>
<sequence>MHRKIKHLILLSALVAVTSLAMADDPPARVARVSVVDGQVTLQEPGGDEAGGNLLNWPVTSGTRITAAPGARTEFRVGSTSIRLDGDSSMEVMELDDNVLRLRLDYGTANVRIRNPEHLSGFELSTPQGRVTMSEPGSLRIDTERAPDTSVVTMLAGAGRVDGAGTSMSLRAGKRMEIRGDDIFTGVAQRTPFDDWAQARDRRDDNSQSARYVTADMTGYEELDQHGTWREDPDYGPLWAPRGVSAEWAPYRDGRWTWLEPWGWTWVDDAPWGYAPSHYGRWVFVQSRWYWAPGRTVVRPAWAPALVGWVGGNGWNVTFRDHRAGPGVGWYPLTPRDRYVPAYRVSVEHERRLEWQHGGKVRWKEEPRNDGRRDGVTVLPREYFERRSIVNVGREPRIALPAADVRKAPLITAPPVVPQLEHRPGRVIETRRESRDDWRERHDGRDGRDGRDGQRAPIGQPVPGNTLQAQPQRIMPGGAPVVQQPGGVQDGRRFERDGERRDERGRISQQLPVPPQQGLQPQPGQLPQQNVEQQRQERQRQEYQRQDALRQEQQRQDAQRQDMQRQDQQRQEFQRQERARQDGQRQETQRQEQQRQEFQRQEAQRQEQQRQEAQRQDALRQEQQRQQEAQRQEAQRQERQRQEFQQRQDQQRQDALRQDALRQEMQQRQAQQQQEAQRQDMQRQEQQRREQREAMRLERQQAPQQQPPQRQEARPQPQNAPSGDNRRGPREENKEKEGRNRKNPEQ</sequence>
<proteinExistence type="predicted"/>
<protein>
    <recommendedName>
        <fullName evidence="5">Chromosome partitioning protein ParA</fullName>
    </recommendedName>
</protein>
<dbReference type="EMBL" id="WNLA01000007">
    <property type="protein sequence ID" value="MTW02952.1"/>
    <property type="molecule type" value="Genomic_DNA"/>
</dbReference>
<feature type="compositionally biased region" description="Basic and acidic residues" evidence="1">
    <location>
        <begin position="677"/>
        <end position="699"/>
    </location>
</feature>
<feature type="compositionally biased region" description="Basic and acidic residues" evidence="1">
    <location>
        <begin position="534"/>
        <end position="662"/>
    </location>
</feature>
<feature type="compositionally biased region" description="Low complexity" evidence="1">
    <location>
        <begin position="516"/>
        <end position="533"/>
    </location>
</feature>
<feature type="compositionally biased region" description="Basic and acidic residues" evidence="1">
    <location>
        <begin position="724"/>
        <end position="746"/>
    </location>
</feature>
<reference evidence="3 4" key="1">
    <citation type="submission" date="2019-11" db="EMBL/GenBank/DDBJ databases">
        <title>Type strains purchased from KCTC, JCM and DSMZ.</title>
        <authorList>
            <person name="Lu H."/>
        </authorList>
    </citation>
    <scope>NUCLEOTIDE SEQUENCE [LARGE SCALE GENOMIC DNA]</scope>
    <source>
        <strain evidence="3 4">KCTC 42409</strain>
    </source>
</reference>
<feature type="compositionally biased region" description="Basic and acidic residues" evidence="1">
    <location>
        <begin position="490"/>
        <end position="506"/>
    </location>
</feature>
<feature type="chain" id="PRO_5026821598" description="Chromosome partitioning protein ParA" evidence="2">
    <location>
        <begin position="24"/>
        <end position="746"/>
    </location>
</feature>
<feature type="compositionally biased region" description="Low complexity" evidence="1">
    <location>
        <begin position="663"/>
        <end position="676"/>
    </location>
</feature>
<keyword evidence="4" id="KW-1185">Reference proteome</keyword>
<feature type="compositionally biased region" description="Basic and acidic residues" evidence="1">
    <location>
        <begin position="421"/>
        <end position="454"/>
    </location>
</feature>
<name>A0A6L6Q1M5_9BURK</name>
<dbReference type="PANTHER" id="PTHR34491">
    <property type="entry name" value="A-TYPE INCLUSION PROTEIN, PUTATIVE-RELATED"/>
    <property type="match status" value="1"/>
</dbReference>
<evidence type="ECO:0008006" key="5">
    <source>
        <dbReference type="Google" id="ProtNLM"/>
    </source>
</evidence>
<feature type="signal peptide" evidence="2">
    <location>
        <begin position="1"/>
        <end position="23"/>
    </location>
</feature>
<dbReference type="Proteomes" id="UP000484015">
    <property type="component" value="Unassembled WGS sequence"/>
</dbReference>
<dbReference type="OrthoDB" id="5485224at2"/>
<evidence type="ECO:0000313" key="3">
    <source>
        <dbReference type="EMBL" id="MTW02952.1"/>
    </source>
</evidence>
<accession>A0A6L6Q1M5</accession>
<feature type="compositionally biased region" description="Low complexity" evidence="1">
    <location>
        <begin position="476"/>
        <end position="487"/>
    </location>
</feature>
<evidence type="ECO:0000313" key="4">
    <source>
        <dbReference type="Proteomes" id="UP000484015"/>
    </source>
</evidence>